<dbReference type="GO" id="GO:0051539">
    <property type="term" value="F:4 iron, 4 sulfur cluster binding"/>
    <property type="evidence" value="ECO:0007669"/>
    <property type="project" value="UniProtKB-KW"/>
</dbReference>
<keyword evidence="3" id="KW-0479">Metal-binding</keyword>
<accession>A0A656D856</accession>
<evidence type="ECO:0000313" key="9">
    <source>
        <dbReference type="Proteomes" id="UP000243065"/>
    </source>
</evidence>
<name>A0A656D856_KRYT1</name>
<evidence type="ECO:0000256" key="3">
    <source>
        <dbReference type="ARBA" id="ARBA00022723"/>
    </source>
</evidence>
<keyword evidence="5" id="KW-0408">Iron</keyword>
<dbReference type="Proteomes" id="UP000243065">
    <property type="component" value="Unassembled WGS sequence"/>
</dbReference>
<organism evidence="8 9">
    <name type="scientific">Kryptobacter tengchongensis</name>
    <dbReference type="NCBI Taxonomy" id="1643429"/>
    <lineage>
        <taxon>Bacteria</taxon>
        <taxon>Pseudomonadati</taxon>
        <taxon>Candidatus Kryptoniota</taxon>
        <taxon>Candidatus Kryptobacter</taxon>
    </lineage>
</organism>
<dbReference type="GO" id="GO:0046872">
    <property type="term" value="F:metal ion binding"/>
    <property type="evidence" value="ECO:0007669"/>
    <property type="project" value="UniProtKB-KW"/>
</dbReference>
<evidence type="ECO:0000256" key="2">
    <source>
        <dbReference type="ARBA" id="ARBA00022485"/>
    </source>
</evidence>
<dbReference type="GO" id="GO:0016491">
    <property type="term" value="F:oxidoreductase activity"/>
    <property type="evidence" value="ECO:0007669"/>
    <property type="project" value="UniProtKB-ARBA"/>
</dbReference>
<dbReference type="Pfam" id="PF02754">
    <property type="entry name" value="CCG"/>
    <property type="match status" value="1"/>
</dbReference>
<sequence>MANNGVVNKVFEVLEKQLNQPLKTALEVCARCGICAESCHYYVSEPKLEHVPAYRAEQLRKIYRRKYNFLGKHFPSIVNAEELDEGKFDKLVEMAFSECTLCRRCTFNCPLGVDTPLVMRTIRAMATAAGKVPEILVMLADSAIAKGENPEIFKEMFIQQISELEKELKELTGNPQATIPVEKEGARVLYVGLAGAHTIIPPAVIFNEVGEDWTLSIYEAANYGVFLGDVERARKIAKRIIDEAKKLKVQEVVIAECGHACAALVWDAPNWFGETFPFRIRSIVELVAEYIQKGKLNLDPEANPEPVTYHDSCNLARTGGIFKEPRVILEAVVKDFREMNPNGIENYCCGGGGGLVALPEYYEKRMKAGKPKAEQIRKTGAKIVAAACENCKLQLGDLNNYYNLGVEVKGLVDLVANAILYKKKAKVILS</sequence>
<evidence type="ECO:0000259" key="7">
    <source>
        <dbReference type="PROSITE" id="PS51379"/>
    </source>
</evidence>
<protein>
    <submittedName>
        <fullName evidence="8">Fe-S oxidoreductase</fullName>
    </submittedName>
</protein>
<feature type="domain" description="4Fe-4S ferredoxin-type" evidence="7">
    <location>
        <begin position="20"/>
        <end position="49"/>
    </location>
</feature>
<dbReference type="PANTHER" id="PTHR43551">
    <property type="entry name" value="FUMARATE REDUCTASE IRON-SULFUR SUBUNIT"/>
    <property type="match status" value="1"/>
</dbReference>
<dbReference type="Pfam" id="PF13183">
    <property type="entry name" value="Fer4_8"/>
    <property type="match status" value="1"/>
</dbReference>
<keyword evidence="2" id="KW-0004">4Fe-4S</keyword>
<dbReference type="Gene3D" id="1.10.1060.10">
    <property type="entry name" value="Alpha-helical ferredoxin"/>
    <property type="match status" value="1"/>
</dbReference>
<keyword evidence="1" id="KW-0813">Transport</keyword>
<gene>
    <name evidence="8" type="ORF">JGI24_01249</name>
</gene>
<keyword evidence="6" id="KW-0411">Iron-sulfur</keyword>
<evidence type="ECO:0000256" key="6">
    <source>
        <dbReference type="ARBA" id="ARBA00023014"/>
    </source>
</evidence>
<dbReference type="AlphaFoldDB" id="A0A656D856"/>
<dbReference type="InterPro" id="IPR004017">
    <property type="entry name" value="Cys_rich_dom"/>
</dbReference>
<evidence type="ECO:0000313" key="8">
    <source>
        <dbReference type="EMBL" id="CUT03137.1"/>
    </source>
</evidence>
<proteinExistence type="predicted"/>
<dbReference type="EMBL" id="CZVU01000061">
    <property type="protein sequence ID" value="CUT03137.1"/>
    <property type="molecule type" value="Genomic_DNA"/>
</dbReference>
<dbReference type="OrthoDB" id="9786127at2"/>
<evidence type="ECO:0000256" key="5">
    <source>
        <dbReference type="ARBA" id="ARBA00023004"/>
    </source>
</evidence>
<dbReference type="InterPro" id="IPR009051">
    <property type="entry name" value="Helical_ferredxn"/>
</dbReference>
<keyword evidence="9" id="KW-1185">Reference proteome</keyword>
<dbReference type="SUPFAM" id="SSF46548">
    <property type="entry name" value="alpha-helical ferredoxin"/>
    <property type="match status" value="1"/>
</dbReference>
<evidence type="ECO:0000256" key="1">
    <source>
        <dbReference type="ARBA" id="ARBA00022448"/>
    </source>
</evidence>
<reference evidence="8 9" key="1">
    <citation type="submission" date="2015-11" db="EMBL/GenBank/DDBJ databases">
        <authorList>
            <person name="Varghese N."/>
        </authorList>
    </citation>
    <scope>NUCLEOTIDE SEQUENCE [LARGE SCALE GENOMIC DNA]</scope>
    <source>
        <strain evidence="8 9">JGI-24</strain>
    </source>
</reference>
<dbReference type="InterPro" id="IPR017900">
    <property type="entry name" value="4Fe4S_Fe_S_CS"/>
</dbReference>
<evidence type="ECO:0000256" key="4">
    <source>
        <dbReference type="ARBA" id="ARBA00022982"/>
    </source>
</evidence>
<dbReference type="PROSITE" id="PS00198">
    <property type="entry name" value="4FE4S_FER_1"/>
    <property type="match status" value="1"/>
</dbReference>
<dbReference type="PROSITE" id="PS51379">
    <property type="entry name" value="4FE4S_FER_2"/>
    <property type="match status" value="1"/>
</dbReference>
<dbReference type="RefSeq" id="WP_072150604.1">
    <property type="nucleotide sequence ID" value="NZ_CZVU01000061.1"/>
</dbReference>
<dbReference type="InterPro" id="IPR017896">
    <property type="entry name" value="4Fe4S_Fe-S-bd"/>
</dbReference>
<keyword evidence="4" id="KW-0249">Electron transport</keyword>
<dbReference type="PANTHER" id="PTHR43551:SF1">
    <property type="entry name" value="HETERODISULFIDE REDUCTASE"/>
    <property type="match status" value="1"/>
</dbReference>